<evidence type="ECO:0000256" key="1">
    <source>
        <dbReference type="ARBA" id="ARBA00005450"/>
    </source>
</evidence>
<dbReference type="OrthoDB" id="9804720at2"/>
<dbReference type="SUPFAM" id="SSF47446">
    <property type="entry name" value="Signal peptide-binding domain"/>
    <property type="match status" value="1"/>
</dbReference>
<evidence type="ECO:0000256" key="5">
    <source>
        <dbReference type="ARBA" id="ARBA00023134"/>
    </source>
</evidence>
<dbReference type="Pfam" id="PF02881">
    <property type="entry name" value="SRP54_N"/>
    <property type="match status" value="1"/>
</dbReference>
<dbReference type="Gene3D" id="3.40.50.300">
    <property type="entry name" value="P-loop containing nucleotide triphosphate hydrolases"/>
    <property type="match status" value="1"/>
</dbReference>
<organism evidence="12 13">
    <name type="scientific">Deinococcus yavapaiensis KR-236</name>
    <dbReference type="NCBI Taxonomy" id="694435"/>
    <lineage>
        <taxon>Bacteria</taxon>
        <taxon>Thermotogati</taxon>
        <taxon>Deinococcota</taxon>
        <taxon>Deinococci</taxon>
        <taxon>Deinococcales</taxon>
        <taxon>Deinococcaceae</taxon>
        <taxon>Deinococcus</taxon>
    </lineage>
</organism>
<dbReference type="InterPro" id="IPR042101">
    <property type="entry name" value="SRP54_N_sf"/>
</dbReference>
<feature type="compositionally biased region" description="Pro residues" evidence="10">
    <location>
        <begin position="435"/>
        <end position="448"/>
    </location>
</feature>
<dbReference type="SMART" id="SM00962">
    <property type="entry name" value="SRP54"/>
    <property type="match status" value="1"/>
</dbReference>
<keyword evidence="9" id="KW-0963">Cytoplasm</keyword>
<dbReference type="GO" id="GO:0005525">
    <property type="term" value="F:GTP binding"/>
    <property type="evidence" value="ECO:0007669"/>
    <property type="project" value="UniProtKB-UniRule"/>
</dbReference>
<keyword evidence="5 9" id="KW-0342">GTP-binding</keyword>
<dbReference type="Pfam" id="PF02978">
    <property type="entry name" value="SRP_SPB"/>
    <property type="match status" value="1"/>
</dbReference>
<evidence type="ECO:0000256" key="8">
    <source>
        <dbReference type="ARBA" id="ARBA00048027"/>
    </source>
</evidence>
<dbReference type="InterPro" id="IPR036891">
    <property type="entry name" value="Signal_recog_part_SRP54_M_sf"/>
</dbReference>
<dbReference type="EC" id="3.6.5.4" evidence="9"/>
<dbReference type="SMART" id="SM00963">
    <property type="entry name" value="SRP54_N"/>
    <property type="match status" value="1"/>
</dbReference>
<dbReference type="NCBIfam" id="TIGR00959">
    <property type="entry name" value="ffh"/>
    <property type="match status" value="1"/>
</dbReference>
<dbReference type="SMART" id="SM00382">
    <property type="entry name" value="AAA"/>
    <property type="match status" value="1"/>
</dbReference>
<dbReference type="GO" id="GO:0003924">
    <property type="term" value="F:GTPase activity"/>
    <property type="evidence" value="ECO:0007669"/>
    <property type="project" value="UniProtKB-UniRule"/>
</dbReference>
<dbReference type="GO" id="GO:0048500">
    <property type="term" value="C:signal recognition particle"/>
    <property type="evidence" value="ECO:0007669"/>
    <property type="project" value="UniProtKB-UniRule"/>
</dbReference>
<dbReference type="Gene3D" id="1.10.260.30">
    <property type="entry name" value="Signal recognition particle, SRP54 subunit, M-domain"/>
    <property type="match status" value="1"/>
</dbReference>
<dbReference type="InterPro" id="IPR022941">
    <property type="entry name" value="SRP54"/>
</dbReference>
<evidence type="ECO:0000256" key="9">
    <source>
        <dbReference type="HAMAP-Rule" id="MF_00306"/>
    </source>
</evidence>
<feature type="binding site" evidence="9">
    <location>
        <begin position="188"/>
        <end position="192"/>
    </location>
    <ligand>
        <name>GTP</name>
        <dbReference type="ChEBI" id="CHEBI:37565"/>
    </ligand>
</feature>
<gene>
    <name evidence="9" type="primary">ffh</name>
    <name evidence="12" type="ORF">DES52_110124</name>
</gene>
<dbReference type="Gene3D" id="1.20.120.140">
    <property type="entry name" value="Signal recognition particle SRP54, nucleotide-binding domain"/>
    <property type="match status" value="1"/>
</dbReference>
<comment type="subcellular location">
    <subcellularLocation>
        <location evidence="9">Cytoplasm</location>
    </subcellularLocation>
    <text evidence="9">The SRP-RNC complex is targeted to the cytoplasmic membrane.</text>
</comment>
<feature type="binding site" evidence="9">
    <location>
        <begin position="246"/>
        <end position="249"/>
    </location>
    <ligand>
        <name>GTP</name>
        <dbReference type="ChEBI" id="CHEBI:37565"/>
    </ligand>
</feature>
<comment type="similarity">
    <text evidence="1 9">Belongs to the GTP-binding SRP family. SRP54 subfamily.</text>
</comment>
<evidence type="ECO:0000256" key="3">
    <source>
        <dbReference type="ARBA" id="ARBA00022801"/>
    </source>
</evidence>
<dbReference type="RefSeq" id="WP_110887344.1">
    <property type="nucleotide sequence ID" value="NZ_QJSX01000010.1"/>
</dbReference>
<evidence type="ECO:0000256" key="10">
    <source>
        <dbReference type="SAM" id="MobiDB-lite"/>
    </source>
</evidence>
<dbReference type="GO" id="GO:0008312">
    <property type="term" value="F:7S RNA binding"/>
    <property type="evidence" value="ECO:0007669"/>
    <property type="project" value="InterPro"/>
</dbReference>
<dbReference type="EMBL" id="QJSX01000010">
    <property type="protein sequence ID" value="PYE53140.1"/>
    <property type="molecule type" value="Genomic_DNA"/>
</dbReference>
<dbReference type="AlphaFoldDB" id="A0A318S607"/>
<evidence type="ECO:0000256" key="4">
    <source>
        <dbReference type="ARBA" id="ARBA00022884"/>
    </source>
</evidence>
<dbReference type="InterPro" id="IPR004780">
    <property type="entry name" value="SRP"/>
</dbReference>
<keyword evidence="3 9" id="KW-0378">Hydrolase</keyword>
<evidence type="ECO:0000256" key="2">
    <source>
        <dbReference type="ARBA" id="ARBA00022741"/>
    </source>
</evidence>
<accession>A0A318S607</accession>
<proteinExistence type="inferred from homology"/>
<dbReference type="GO" id="GO:0006614">
    <property type="term" value="P:SRP-dependent cotranslational protein targeting to membrane"/>
    <property type="evidence" value="ECO:0007669"/>
    <property type="project" value="InterPro"/>
</dbReference>
<comment type="caution">
    <text evidence="12">The sequence shown here is derived from an EMBL/GenBank/DDBJ whole genome shotgun (WGS) entry which is preliminary data.</text>
</comment>
<feature type="region of interest" description="Disordered" evidence="10">
    <location>
        <begin position="429"/>
        <end position="448"/>
    </location>
</feature>
<feature type="binding site" evidence="9">
    <location>
        <begin position="106"/>
        <end position="113"/>
    </location>
    <ligand>
        <name>GTP</name>
        <dbReference type="ChEBI" id="CHEBI:37565"/>
    </ligand>
</feature>
<dbReference type="InterPro" id="IPR027417">
    <property type="entry name" value="P-loop_NTPase"/>
</dbReference>
<comment type="catalytic activity">
    <reaction evidence="8 9">
        <text>GTP + H2O = GDP + phosphate + H(+)</text>
        <dbReference type="Rhea" id="RHEA:19669"/>
        <dbReference type="ChEBI" id="CHEBI:15377"/>
        <dbReference type="ChEBI" id="CHEBI:15378"/>
        <dbReference type="ChEBI" id="CHEBI:37565"/>
        <dbReference type="ChEBI" id="CHEBI:43474"/>
        <dbReference type="ChEBI" id="CHEBI:58189"/>
        <dbReference type="EC" id="3.6.5.4"/>
    </reaction>
</comment>
<evidence type="ECO:0000313" key="13">
    <source>
        <dbReference type="Proteomes" id="UP000248326"/>
    </source>
</evidence>
<keyword evidence="6 9" id="KW-0733">Signal recognition particle</keyword>
<name>A0A318S607_9DEIO</name>
<reference evidence="12 13" key="1">
    <citation type="submission" date="2018-06" db="EMBL/GenBank/DDBJ databases">
        <title>Genomic Encyclopedia of Type Strains, Phase IV (KMG-IV): sequencing the most valuable type-strain genomes for metagenomic binning, comparative biology and taxonomic classification.</title>
        <authorList>
            <person name="Goeker M."/>
        </authorList>
    </citation>
    <scope>NUCLEOTIDE SEQUENCE [LARGE SCALE GENOMIC DNA]</scope>
    <source>
        <strain evidence="12 13">DSM 18048</strain>
    </source>
</reference>
<dbReference type="Proteomes" id="UP000248326">
    <property type="component" value="Unassembled WGS sequence"/>
</dbReference>
<dbReference type="InterPro" id="IPR003593">
    <property type="entry name" value="AAA+_ATPase"/>
</dbReference>
<feature type="domain" description="SRP54-type proteins GTP-binding" evidence="11">
    <location>
        <begin position="267"/>
        <end position="280"/>
    </location>
</feature>
<comment type="function">
    <text evidence="9">Involved in targeting and insertion of nascent membrane proteins into the cytoplasmic membrane. Binds to the hydrophobic signal sequence of the ribosome-nascent chain (RNC) as it emerges from the ribosomes. The SRP-RNC complex is then targeted to the cytoplasmic membrane where it interacts with the SRP receptor FtsY.</text>
</comment>
<dbReference type="InterPro" id="IPR000897">
    <property type="entry name" value="SRP54_GTPase_dom"/>
</dbReference>
<evidence type="ECO:0000256" key="7">
    <source>
        <dbReference type="ARBA" id="ARBA00023274"/>
    </source>
</evidence>
<comment type="domain">
    <text evidence="9">Composed of three domains: the N-terminal N domain, which is responsible for interactions with the ribosome, the central G domain, which binds GTP, and the C-terminal M domain, which binds the RNA and the signal sequence of the RNC.</text>
</comment>
<dbReference type="PANTHER" id="PTHR11564:SF5">
    <property type="entry name" value="SIGNAL RECOGNITION PARTICLE SUBUNIT SRP54"/>
    <property type="match status" value="1"/>
</dbReference>
<protein>
    <recommendedName>
        <fullName evidence="9">Signal recognition particle protein</fullName>
        <ecNumber evidence="9">3.6.5.4</ecNumber>
    </recommendedName>
    <alternativeName>
        <fullName evidence="9">Fifty-four homolog</fullName>
    </alternativeName>
</protein>
<keyword evidence="13" id="KW-1185">Reference proteome</keyword>
<sequence>MFEALGNKLQDILENLRKSSKLTESQVKEAMREIRKALLEADVNFGVAKDFAARVSEKAVGQDVLSSLNAGQQVVKIVHDELIETLGGKAMQPNLKNEGNVWFLVGLQGAGKTTSAGKLANLYKSKGRRVLLVAADTQRPAAREQLRTLGQQVGVPVLEVADNEPPQETRRRVDEFLQRDYRDLVIVDTAGRLQIDLPLMDQLAALQDAMQPTESMLVVDAMTGQEALNVAKTFDERVNLSGLVMTKMDGDARGGAALSARFVTGKPIYFAGVSEKLAGLEPFYPDRVAGRILGMGDVLSLIERAQQADIEATMPKKPGEFDLEDLLNQLRQIRKMGPLGDLIKMIPGMSKMLPAEFNVDEKQIQKIDAMISSMTMKERRDPKIINGSRRKRIAKGAGVQVADINRLLKMHEQMKDMMKMLQKMGMGGKGGKMPKMPPMGPSMRPPKA</sequence>
<dbReference type="PANTHER" id="PTHR11564">
    <property type="entry name" value="SIGNAL RECOGNITION PARTICLE 54K PROTEIN SRP54"/>
    <property type="match status" value="1"/>
</dbReference>
<evidence type="ECO:0000313" key="12">
    <source>
        <dbReference type="EMBL" id="PYE53140.1"/>
    </source>
</evidence>
<comment type="subunit">
    <text evidence="9">Part of the signal recognition particle protein translocation system, which is composed of SRP and FtsY.</text>
</comment>
<keyword evidence="4 9" id="KW-0694">RNA-binding</keyword>
<keyword evidence="2 9" id="KW-0547">Nucleotide-binding</keyword>
<dbReference type="Pfam" id="PF00448">
    <property type="entry name" value="SRP54"/>
    <property type="match status" value="1"/>
</dbReference>
<dbReference type="InterPro" id="IPR004125">
    <property type="entry name" value="Signal_recog_particle_SRP54_M"/>
</dbReference>
<dbReference type="InterPro" id="IPR013822">
    <property type="entry name" value="Signal_recog_particl_SRP54_hlx"/>
</dbReference>
<dbReference type="CDD" id="cd18539">
    <property type="entry name" value="SRP_G"/>
    <property type="match status" value="1"/>
</dbReference>
<evidence type="ECO:0000256" key="6">
    <source>
        <dbReference type="ARBA" id="ARBA00023135"/>
    </source>
</evidence>
<dbReference type="HAMAP" id="MF_00306">
    <property type="entry name" value="SRP54"/>
    <property type="match status" value="1"/>
</dbReference>
<evidence type="ECO:0000259" key="11">
    <source>
        <dbReference type="PROSITE" id="PS00300"/>
    </source>
</evidence>
<dbReference type="SUPFAM" id="SSF52540">
    <property type="entry name" value="P-loop containing nucleoside triphosphate hydrolases"/>
    <property type="match status" value="1"/>
</dbReference>
<keyword evidence="7 9" id="KW-0687">Ribonucleoprotein</keyword>
<dbReference type="PROSITE" id="PS00300">
    <property type="entry name" value="SRP54"/>
    <property type="match status" value="1"/>
</dbReference>